<evidence type="ECO:0000259" key="1">
    <source>
        <dbReference type="Pfam" id="PF06259"/>
    </source>
</evidence>
<gene>
    <name evidence="2" type="ORF">GCM10022239_15490</name>
</gene>
<proteinExistence type="predicted"/>
<organism evidence="2 3">
    <name type="scientific">Leifsonella bigeumensis</name>
    <dbReference type="NCBI Taxonomy" id="433643"/>
    <lineage>
        <taxon>Bacteria</taxon>
        <taxon>Bacillati</taxon>
        <taxon>Actinomycetota</taxon>
        <taxon>Actinomycetes</taxon>
        <taxon>Micrococcales</taxon>
        <taxon>Microbacteriaceae</taxon>
        <taxon>Leifsonella</taxon>
    </lineage>
</organism>
<reference evidence="3" key="1">
    <citation type="journal article" date="2019" name="Int. J. Syst. Evol. Microbiol.">
        <title>The Global Catalogue of Microorganisms (GCM) 10K type strain sequencing project: providing services to taxonomists for standard genome sequencing and annotation.</title>
        <authorList>
            <consortium name="The Broad Institute Genomics Platform"/>
            <consortium name="The Broad Institute Genome Sequencing Center for Infectious Disease"/>
            <person name="Wu L."/>
            <person name="Ma J."/>
        </authorList>
    </citation>
    <scope>NUCLEOTIDE SEQUENCE [LARGE SCALE GENOMIC DNA]</scope>
    <source>
        <strain evidence="3">JCM 16949</strain>
    </source>
</reference>
<dbReference type="SUPFAM" id="SSF53474">
    <property type="entry name" value="alpha/beta-Hydrolases"/>
    <property type="match status" value="1"/>
</dbReference>
<comment type="caution">
    <text evidence="2">The sequence shown here is derived from an EMBL/GenBank/DDBJ whole genome shotgun (WGS) entry which is preliminary data.</text>
</comment>
<name>A0ABP7FLS2_9MICO</name>
<keyword evidence="3" id="KW-1185">Reference proteome</keyword>
<feature type="domain" description="DUF1023" evidence="1">
    <location>
        <begin position="236"/>
        <end position="406"/>
    </location>
</feature>
<dbReference type="InterPro" id="IPR029058">
    <property type="entry name" value="AB_hydrolase_fold"/>
</dbReference>
<dbReference type="EMBL" id="BAABAE010000003">
    <property type="protein sequence ID" value="GAA3740668.1"/>
    <property type="molecule type" value="Genomic_DNA"/>
</dbReference>
<dbReference type="InterPro" id="IPR010427">
    <property type="entry name" value="DUF1023"/>
</dbReference>
<accession>A0ABP7FLS2</accession>
<evidence type="ECO:0000313" key="3">
    <source>
        <dbReference type="Proteomes" id="UP001501004"/>
    </source>
</evidence>
<evidence type="ECO:0000313" key="2">
    <source>
        <dbReference type="EMBL" id="GAA3740668.1"/>
    </source>
</evidence>
<dbReference type="Pfam" id="PF06259">
    <property type="entry name" value="Abhydrolase_8"/>
    <property type="match status" value="1"/>
</dbReference>
<sequence length="480" mass="50092">MLLELTALALSLSLGGASVAFGVHEISPKSVASPSVAADLAQQPFTQQPFTQRLIQQRAGDAPGHARQVDIAPVIVPAFADGGVTKLTPVDLTLIPSLGGRALLDQFSLLPTSVLERYVNDHPDAVADLLATPIAATEVERWWGESSPAVKQKLISTTPDLVGNLDGIPFGTRNLANRQYLAAAISGLEERLSSGVGRGMNVDITNHLHMLTQIDNALKSKAGDPVRTLVSLDTDAPGRAAIVVGDLASADYVSYLIPGMFFTIDGQVDDWADTATTLFHDQLGWLDRLGESAKTVATVAWIGYQTPHLLNVGSLTLADEGAGYLARTIEGLQALRGDHQPYVSVMAHSYGSTAAMIALQRGDFQIDALAVVGSPGSSAQTAAALSVRNANVYVGEAGWDPVVNSAFYGSDPGAASYGAYRMSVAGGVDAITNKLLGASYGHNEYFQPGSESMRNLALIGIGAGGLVMNDSGTTIAAAGR</sequence>
<protein>
    <recommendedName>
        <fullName evidence="1">DUF1023 domain-containing protein</fullName>
    </recommendedName>
</protein>
<dbReference type="Proteomes" id="UP001501004">
    <property type="component" value="Unassembled WGS sequence"/>
</dbReference>